<dbReference type="ExpressionAtlas" id="A0A178VA93">
    <property type="expression patterns" value="baseline and differential"/>
</dbReference>
<accession>A0A178VA93</accession>
<proteinExistence type="inferred from homology"/>
<organism evidence="13 15">
    <name type="scientific">Arabidopsis thaliana</name>
    <name type="common">Mouse-ear cress</name>
    <dbReference type="NCBI Taxonomy" id="3702"/>
    <lineage>
        <taxon>Eukaryota</taxon>
        <taxon>Viridiplantae</taxon>
        <taxon>Streptophyta</taxon>
        <taxon>Embryophyta</taxon>
        <taxon>Tracheophyta</taxon>
        <taxon>Spermatophyta</taxon>
        <taxon>Magnoliopsida</taxon>
        <taxon>eudicotyledons</taxon>
        <taxon>Gunneridae</taxon>
        <taxon>Pentapetalae</taxon>
        <taxon>rosids</taxon>
        <taxon>malvids</taxon>
        <taxon>Brassicales</taxon>
        <taxon>Brassicaceae</taxon>
        <taxon>Camelineae</taxon>
        <taxon>Arabidopsis</taxon>
    </lineage>
</organism>
<dbReference type="SUPFAM" id="SSF54001">
    <property type="entry name" value="Cysteine proteinases"/>
    <property type="match status" value="1"/>
</dbReference>
<gene>
    <name evidence="13" type="ordered locus">AXX17_At3g42460</name>
    <name evidence="14" type="ORF">AN1_LOCUS15175</name>
    <name evidence="12" type="ORF">C24_LOCUS15055</name>
</gene>
<dbReference type="EMBL" id="CACSHJ010000089">
    <property type="protein sequence ID" value="CAA0385025.1"/>
    <property type="molecule type" value="Genomic_DNA"/>
</dbReference>
<keyword evidence="5" id="KW-0788">Thiol protease</keyword>
<dbReference type="InterPro" id="IPR000169">
    <property type="entry name" value="Pept_cys_AS"/>
</dbReference>
<dbReference type="Pfam" id="PF00112">
    <property type="entry name" value="Peptidase_C1"/>
    <property type="match status" value="1"/>
</dbReference>
<dbReference type="Proteomes" id="UP000426265">
    <property type="component" value="Unassembled WGS sequence"/>
</dbReference>
<evidence type="ECO:0000256" key="9">
    <source>
        <dbReference type="SAM" id="SignalP"/>
    </source>
</evidence>
<evidence type="ECO:0000256" key="3">
    <source>
        <dbReference type="ARBA" id="ARBA00022729"/>
    </source>
</evidence>
<dbReference type="OrthoDB" id="10253408at2759"/>
<dbReference type="SMR" id="A0A178VA93"/>
<feature type="chain" id="PRO_5038213851" evidence="9">
    <location>
        <begin position="21"/>
        <end position="361"/>
    </location>
</feature>
<evidence type="ECO:0000313" key="17">
    <source>
        <dbReference type="Proteomes" id="UP000434276"/>
    </source>
</evidence>
<feature type="signal peptide" evidence="9">
    <location>
        <begin position="1"/>
        <end position="20"/>
    </location>
</feature>
<dbReference type="CDD" id="cd02248">
    <property type="entry name" value="Peptidase_C1A"/>
    <property type="match status" value="1"/>
</dbReference>
<evidence type="ECO:0000256" key="8">
    <source>
        <dbReference type="ARBA" id="ARBA00023157"/>
    </source>
</evidence>
<accession>A0A5S9XIW6</accession>
<dbReference type="EMBL" id="CACRSJ010000106">
    <property type="protein sequence ID" value="VYS59737.1"/>
    <property type="molecule type" value="Genomic_DNA"/>
</dbReference>
<reference evidence="13" key="2">
    <citation type="submission" date="2016-03" db="EMBL/GenBank/DDBJ databases">
        <title>Full-length assembly of Arabidopsis thaliana Ler reveals the complement of translocations and inversions.</title>
        <authorList>
            <person name="Zapata L."/>
            <person name="Schneeberger K."/>
            <person name="Ossowski S."/>
        </authorList>
    </citation>
    <scope>NUCLEOTIDE SEQUENCE [LARGE SCALE GENOMIC DNA]</scope>
    <source>
        <tissue evidence="13">Leaf</tissue>
    </source>
</reference>
<dbReference type="PROSITE" id="PS00139">
    <property type="entry name" value="THIOL_PROTEASE_CYS"/>
    <property type="match status" value="1"/>
</dbReference>
<keyword evidence="2" id="KW-0645">Protease</keyword>
<dbReference type="InterPro" id="IPR039417">
    <property type="entry name" value="Peptidase_C1A_papain-like"/>
</dbReference>
<dbReference type="PRINTS" id="PR00705">
    <property type="entry name" value="PAPAIN"/>
</dbReference>
<dbReference type="InterPro" id="IPR000668">
    <property type="entry name" value="Peptidase_C1A_C"/>
</dbReference>
<dbReference type="PANTHER" id="PTHR12411">
    <property type="entry name" value="CYSTEINE PROTEASE FAMILY C1-RELATED"/>
    <property type="match status" value="1"/>
</dbReference>
<dbReference type="OMA" id="GKCDASK"/>
<feature type="domain" description="Cathepsin propeptide inhibitor" evidence="11">
    <location>
        <begin position="38"/>
        <end position="93"/>
    </location>
</feature>
<sequence>MKKLLLIFLFSLVILQTACGFDYDDKEIESEEGLSTLYDRWRSHHSVPRSLNEREKRFNVFRHNVMHVHNTNKKNRSYKLKLNKFADLTINEFKNAYTGSNIKHHRMLQGPKRGSKQFMYDHENLSKLPSSVDWRKKGAVTEIKNQGKCGSCWAFSTVAAVEGINKIKTNKLVSLSEQELVDCDTKQNEGCNGGLMEIAFEFIKKNGGITTEDSYPYEGIDGKCDASKDNGVLVTIDGHEDVPENDENALLKAVANQPVSVAIDAGSSDFQFYSEGVFTGSCGTELNHGVAAVGYGSERGKKYWIVRNSWGAEWGEGGYIKIEREIDEPEGRCGIAMEASYPIKLSSSNPTPKDGDVKDEL</sequence>
<dbReference type="SMART" id="SM00645">
    <property type="entry name" value="Pept_C1"/>
    <property type="match status" value="1"/>
</dbReference>
<dbReference type="Proteomes" id="UP000078284">
    <property type="component" value="Chromosome 3"/>
</dbReference>
<evidence type="ECO:0000313" key="13">
    <source>
        <dbReference type="EMBL" id="OAP02856.1"/>
    </source>
</evidence>
<dbReference type="Pfam" id="PF08246">
    <property type="entry name" value="Inhibitor_I29"/>
    <property type="match status" value="1"/>
</dbReference>
<keyword evidence="8" id="KW-1015">Disulfide bond</keyword>
<dbReference type="InterPro" id="IPR013128">
    <property type="entry name" value="Peptidase_C1A"/>
</dbReference>
<dbReference type="InterPro" id="IPR038765">
    <property type="entry name" value="Papain-like_cys_pep_sf"/>
</dbReference>
<evidence type="ECO:0000313" key="14">
    <source>
        <dbReference type="EMBL" id="VYS59737.1"/>
    </source>
</evidence>
<dbReference type="GO" id="GO:0006508">
    <property type="term" value="P:proteolysis"/>
    <property type="evidence" value="ECO:0007669"/>
    <property type="project" value="UniProtKB-KW"/>
</dbReference>
<evidence type="ECO:0000313" key="15">
    <source>
        <dbReference type="Proteomes" id="UP000078284"/>
    </source>
</evidence>
<keyword evidence="6" id="KW-0256">Endoplasmic reticulum</keyword>
<evidence type="ECO:0000259" key="10">
    <source>
        <dbReference type="SMART" id="SM00645"/>
    </source>
</evidence>
<evidence type="ECO:0000256" key="6">
    <source>
        <dbReference type="ARBA" id="ARBA00022824"/>
    </source>
</evidence>
<protein>
    <submittedName>
        <fullName evidence="13">CEP2</fullName>
    </submittedName>
</protein>
<dbReference type="GO" id="GO:0008234">
    <property type="term" value="F:cysteine-type peptidase activity"/>
    <property type="evidence" value="ECO:0007669"/>
    <property type="project" value="UniProtKB-KW"/>
</dbReference>
<reference evidence="15" key="1">
    <citation type="journal article" date="2016" name="Proc. Natl. Acad. Sci. U.S.A.">
        <title>Chromosome-level assembly of Arabidopsis thaliana Ler reveals the extent of translocation and inversion polymorphisms.</title>
        <authorList>
            <person name="Zapata L."/>
            <person name="Ding J."/>
            <person name="Willing E.M."/>
            <person name="Hartwig B."/>
            <person name="Bezdan D."/>
            <person name="Jiao W.B."/>
            <person name="Patel V."/>
            <person name="Velikkakam James G."/>
            <person name="Koornneef M."/>
            <person name="Ossowski S."/>
            <person name="Schneeberger K."/>
        </authorList>
    </citation>
    <scope>NUCLEOTIDE SEQUENCE [LARGE SCALE GENOMIC DNA]</scope>
    <source>
        <strain evidence="15">cv. Landsberg erecta</strain>
    </source>
</reference>
<dbReference type="EMBL" id="LUHQ01000003">
    <property type="protein sequence ID" value="OAP02856.1"/>
    <property type="molecule type" value="Genomic_DNA"/>
</dbReference>
<reference evidence="12 17" key="3">
    <citation type="submission" date="2019-12" db="EMBL/GenBank/DDBJ databases">
        <authorList>
            <person name="Jiao W.-B."/>
            <person name="Schneeberger K."/>
        </authorList>
    </citation>
    <scope>NUCLEOTIDE SEQUENCE [LARGE SCALE GENOMIC DNA]</scope>
    <source>
        <strain evidence="16">cv. An-1</strain>
        <strain evidence="17">cv. C24</strain>
    </source>
</reference>
<evidence type="ECO:0000313" key="12">
    <source>
        <dbReference type="EMBL" id="CAA0385025.1"/>
    </source>
</evidence>
<dbReference type="PROSITE" id="PS00639">
    <property type="entry name" value="THIOL_PROTEASE_HIS"/>
    <property type="match status" value="1"/>
</dbReference>
<keyword evidence="3 9" id="KW-0732">Signal</keyword>
<dbReference type="InterPro" id="IPR013201">
    <property type="entry name" value="Prot_inhib_I29"/>
</dbReference>
<dbReference type="AlphaFoldDB" id="A0A178VA93"/>
<comment type="similarity">
    <text evidence="1">Belongs to the peptidase C1 family.</text>
</comment>
<feature type="domain" description="Peptidase C1A papain C-terminal" evidence="10">
    <location>
        <begin position="128"/>
        <end position="343"/>
    </location>
</feature>
<keyword evidence="7" id="KW-0865">Zymogen</keyword>
<dbReference type="Gene3D" id="3.90.70.10">
    <property type="entry name" value="Cysteine proteinases"/>
    <property type="match status" value="1"/>
</dbReference>
<evidence type="ECO:0000256" key="4">
    <source>
        <dbReference type="ARBA" id="ARBA00022801"/>
    </source>
</evidence>
<dbReference type="KEGG" id="ath:AT3G48340"/>
<dbReference type="InterPro" id="IPR025661">
    <property type="entry name" value="Pept_asp_AS"/>
</dbReference>
<evidence type="ECO:0000256" key="7">
    <source>
        <dbReference type="ARBA" id="ARBA00023145"/>
    </source>
</evidence>
<dbReference type="SMART" id="SM00848">
    <property type="entry name" value="Inhibitor_I29"/>
    <property type="match status" value="1"/>
</dbReference>
<dbReference type="InterPro" id="IPR025660">
    <property type="entry name" value="Pept_his_AS"/>
</dbReference>
<name>A0A178VA93_ARATH</name>
<evidence type="ECO:0000313" key="16">
    <source>
        <dbReference type="Proteomes" id="UP000426265"/>
    </source>
</evidence>
<dbReference type="Proteomes" id="UP000434276">
    <property type="component" value="Unassembled WGS sequence"/>
</dbReference>
<keyword evidence="4" id="KW-0378">Hydrolase</keyword>
<evidence type="ECO:0000259" key="11">
    <source>
        <dbReference type="SMART" id="SM00848"/>
    </source>
</evidence>
<evidence type="ECO:0000256" key="2">
    <source>
        <dbReference type="ARBA" id="ARBA00022670"/>
    </source>
</evidence>
<dbReference type="PROSITE" id="PS00640">
    <property type="entry name" value="THIOL_PROTEASE_ASN"/>
    <property type="match status" value="1"/>
</dbReference>
<evidence type="ECO:0000256" key="5">
    <source>
        <dbReference type="ARBA" id="ARBA00022807"/>
    </source>
</evidence>
<evidence type="ECO:0000256" key="1">
    <source>
        <dbReference type="ARBA" id="ARBA00008455"/>
    </source>
</evidence>
<dbReference type="FunFam" id="3.90.70.10:FF:000023">
    <property type="entry name" value="Senescence-specific cysteine protease SAG39"/>
    <property type="match status" value="1"/>
</dbReference>